<reference evidence="11 12" key="1">
    <citation type="submission" date="2020-10" db="EMBL/GenBank/DDBJ databases">
        <title>The Coptis chinensis genome and diversification of protoberbering-type alkaloids.</title>
        <authorList>
            <person name="Wang B."/>
            <person name="Shu S."/>
            <person name="Song C."/>
            <person name="Liu Y."/>
        </authorList>
    </citation>
    <scope>NUCLEOTIDE SEQUENCE [LARGE SCALE GENOMIC DNA]</scope>
    <source>
        <strain evidence="11">HL-2020</strain>
        <tissue evidence="11">Leaf</tissue>
    </source>
</reference>
<dbReference type="PROSITE" id="PS50222">
    <property type="entry name" value="EF_HAND_2"/>
    <property type="match status" value="2"/>
</dbReference>
<dbReference type="GO" id="GO:0015369">
    <property type="term" value="F:calcium:proton antiporter activity"/>
    <property type="evidence" value="ECO:0007669"/>
    <property type="project" value="TreeGrafter"/>
</dbReference>
<dbReference type="GO" id="GO:0006874">
    <property type="term" value="P:intracellular calcium ion homeostasis"/>
    <property type="evidence" value="ECO:0007669"/>
    <property type="project" value="TreeGrafter"/>
</dbReference>
<dbReference type="PANTHER" id="PTHR31503:SF80">
    <property type="entry name" value="EF-HAND DOMAIN-CONTAINING PROTEIN"/>
    <property type="match status" value="1"/>
</dbReference>
<evidence type="ECO:0000256" key="1">
    <source>
        <dbReference type="ARBA" id="ARBA00004127"/>
    </source>
</evidence>
<keyword evidence="5 8" id="KW-1133">Transmembrane helix</keyword>
<feature type="chain" id="PRO_5032744595" description="EF-hand domain-containing protein" evidence="9">
    <location>
        <begin position="21"/>
        <end position="527"/>
    </location>
</feature>
<feature type="transmembrane region" description="Helical" evidence="8">
    <location>
        <begin position="228"/>
        <end position="250"/>
    </location>
</feature>
<accession>A0A835GXH6</accession>
<keyword evidence="2" id="KW-0813">Transport</keyword>
<evidence type="ECO:0000259" key="10">
    <source>
        <dbReference type="PROSITE" id="PS50222"/>
    </source>
</evidence>
<keyword evidence="4 8" id="KW-0812">Transmembrane</keyword>
<feature type="transmembrane region" description="Helical" evidence="8">
    <location>
        <begin position="104"/>
        <end position="125"/>
    </location>
</feature>
<evidence type="ECO:0000256" key="2">
    <source>
        <dbReference type="ARBA" id="ARBA00022448"/>
    </source>
</evidence>
<keyword evidence="3" id="KW-0050">Antiport</keyword>
<name>A0A835GXH6_9MAGN</name>
<dbReference type="Pfam" id="PF13499">
    <property type="entry name" value="EF-hand_7"/>
    <property type="match status" value="1"/>
</dbReference>
<dbReference type="Proteomes" id="UP000631114">
    <property type="component" value="Unassembled WGS sequence"/>
</dbReference>
<dbReference type="SUPFAM" id="SSF47473">
    <property type="entry name" value="EF-hand"/>
    <property type="match status" value="1"/>
</dbReference>
<dbReference type="PANTHER" id="PTHR31503">
    <property type="entry name" value="VACUOLAR CALCIUM ION TRANSPORTER"/>
    <property type="match status" value="1"/>
</dbReference>
<feature type="domain" description="EF-hand" evidence="10">
    <location>
        <begin position="282"/>
        <end position="317"/>
    </location>
</feature>
<comment type="subcellular location">
    <subcellularLocation>
        <location evidence="1">Endomembrane system</location>
        <topology evidence="1">Multi-pass membrane protein</topology>
    </subcellularLocation>
</comment>
<evidence type="ECO:0000256" key="6">
    <source>
        <dbReference type="ARBA" id="ARBA00023065"/>
    </source>
</evidence>
<evidence type="ECO:0000256" key="9">
    <source>
        <dbReference type="SAM" id="SignalP"/>
    </source>
</evidence>
<feature type="signal peptide" evidence="9">
    <location>
        <begin position="1"/>
        <end position="20"/>
    </location>
</feature>
<dbReference type="Pfam" id="PF01699">
    <property type="entry name" value="Na_Ca_ex"/>
    <property type="match status" value="1"/>
</dbReference>
<proteinExistence type="predicted"/>
<dbReference type="OrthoDB" id="26525at2759"/>
<comment type="caution">
    <text evidence="11">The sequence shown here is derived from an EMBL/GenBank/DDBJ whole genome shotgun (WGS) entry which is preliminary data.</text>
</comment>
<dbReference type="GO" id="GO:0016020">
    <property type="term" value="C:membrane"/>
    <property type="evidence" value="ECO:0007669"/>
    <property type="project" value="InterPro"/>
</dbReference>
<feature type="transmembrane region" description="Helical" evidence="8">
    <location>
        <begin position="145"/>
        <end position="165"/>
    </location>
</feature>
<dbReference type="AlphaFoldDB" id="A0A835GXH6"/>
<dbReference type="InterPro" id="IPR004713">
    <property type="entry name" value="CaH_exchang"/>
</dbReference>
<feature type="transmembrane region" description="Helical" evidence="8">
    <location>
        <begin position="478"/>
        <end position="499"/>
    </location>
</feature>
<protein>
    <recommendedName>
        <fullName evidence="10">EF-hand domain-containing protein</fullName>
    </recommendedName>
</protein>
<dbReference type="Gene3D" id="1.10.238.10">
    <property type="entry name" value="EF-hand"/>
    <property type="match status" value="1"/>
</dbReference>
<evidence type="ECO:0000256" key="5">
    <source>
        <dbReference type="ARBA" id="ARBA00022989"/>
    </source>
</evidence>
<organism evidence="11 12">
    <name type="scientific">Coptis chinensis</name>
    <dbReference type="NCBI Taxonomy" id="261450"/>
    <lineage>
        <taxon>Eukaryota</taxon>
        <taxon>Viridiplantae</taxon>
        <taxon>Streptophyta</taxon>
        <taxon>Embryophyta</taxon>
        <taxon>Tracheophyta</taxon>
        <taxon>Spermatophyta</taxon>
        <taxon>Magnoliopsida</taxon>
        <taxon>Ranunculales</taxon>
        <taxon>Ranunculaceae</taxon>
        <taxon>Coptidoideae</taxon>
        <taxon>Coptis</taxon>
    </lineage>
</organism>
<keyword evidence="7 8" id="KW-0472">Membrane</keyword>
<dbReference type="InterPro" id="IPR002048">
    <property type="entry name" value="EF_hand_dom"/>
</dbReference>
<keyword evidence="9" id="KW-0732">Signal</keyword>
<keyword evidence="12" id="KW-1185">Reference proteome</keyword>
<evidence type="ECO:0000256" key="3">
    <source>
        <dbReference type="ARBA" id="ARBA00022449"/>
    </source>
</evidence>
<dbReference type="GO" id="GO:0005509">
    <property type="term" value="F:calcium ion binding"/>
    <property type="evidence" value="ECO:0007669"/>
    <property type="project" value="InterPro"/>
</dbReference>
<evidence type="ECO:0000313" key="11">
    <source>
        <dbReference type="EMBL" id="KAF9589310.1"/>
    </source>
</evidence>
<evidence type="ECO:0000256" key="4">
    <source>
        <dbReference type="ARBA" id="ARBA00022692"/>
    </source>
</evidence>
<evidence type="ECO:0000256" key="7">
    <source>
        <dbReference type="ARBA" id="ARBA00023136"/>
    </source>
</evidence>
<sequence length="527" mass="58147">MEKFISFIMVLFLVIGMGSSDLVQKKISSELVSDGLNHVNHSPNSLLNPTTSYVTCEPLYGVLPCAKNLWGQLLLVLLYNYLLYLGNNYVAVGSEIILSQLGPGIVGASAFRILGALPGATLAFASGVFGSKETAQAQVVSGVRIFVGSTVLLLSLLWGICIVAGRVDLSVTLKLFDTKAEKSMKFLGSGLTTDLETRYVARIMTMSTIPFIIVQLSHVFGTSSGGRVAQLIALIVSLTFLCLFIFYQVFEPDIQNRGLEYVMHKFVQNKLLQKLVSNDGEPDVPSIKKLFQTMDQNGDANITSDELKRLILGIQFVFVMEEDFVELVLNEIDASGDGQIHEKEFVEGISKWLIDSKKSKDTKIKQRQKLCYDSSKETGTGQNLLSNQENQNAHFVKNIFWKYLKAASLLLLGTSIIAVFSTPLIKSVVGFSSAANIPSMFISYTMVPIAVNYRRAISAITSIRQKKQKSASLTLSEIYAAVFMNNIIGMSVFLGIVYARGLDWDFSAEVVYEKEFGIADKLHYKKV</sequence>
<feature type="transmembrane region" description="Helical" evidence="8">
    <location>
        <begin position="406"/>
        <end position="425"/>
    </location>
</feature>
<evidence type="ECO:0000313" key="12">
    <source>
        <dbReference type="Proteomes" id="UP000631114"/>
    </source>
</evidence>
<feature type="transmembrane region" description="Helical" evidence="8">
    <location>
        <begin position="69"/>
        <end position="92"/>
    </location>
</feature>
<gene>
    <name evidence="11" type="ORF">IFM89_022637</name>
</gene>
<dbReference type="SMART" id="SM00054">
    <property type="entry name" value="EFh"/>
    <property type="match status" value="2"/>
</dbReference>
<dbReference type="InterPro" id="IPR011992">
    <property type="entry name" value="EF-hand-dom_pair"/>
</dbReference>
<dbReference type="GO" id="GO:0012505">
    <property type="term" value="C:endomembrane system"/>
    <property type="evidence" value="ECO:0007669"/>
    <property type="project" value="UniProtKB-SubCell"/>
</dbReference>
<feature type="domain" description="EF-hand" evidence="10">
    <location>
        <begin position="320"/>
        <end position="355"/>
    </location>
</feature>
<dbReference type="EMBL" id="JADFTS010000009">
    <property type="protein sequence ID" value="KAF9589310.1"/>
    <property type="molecule type" value="Genomic_DNA"/>
</dbReference>
<feature type="transmembrane region" description="Helical" evidence="8">
    <location>
        <begin position="437"/>
        <end position="457"/>
    </location>
</feature>
<dbReference type="CDD" id="cd00051">
    <property type="entry name" value="EFh"/>
    <property type="match status" value="1"/>
</dbReference>
<keyword evidence="6" id="KW-0406">Ion transport</keyword>
<dbReference type="InterPro" id="IPR004837">
    <property type="entry name" value="NaCa_Exmemb"/>
</dbReference>
<evidence type="ECO:0000256" key="8">
    <source>
        <dbReference type="SAM" id="Phobius"/>
    </source>
</evidence>